<dbReference type="Proteomes" id="UP000049979">
    <property type="component" value="Unassembled WGS sequence"/>
</dbReference>
<dbReference type="AlphaFoldDB" id="A0A0M6WGC2"/>
<evidence type="ECO:0000313" key="1">
    <source>
        <dbReference type="EMBL" id="CRL35415.1"/>
    </source>
</evidence>
<dbReference type="EMBL" id="CVRR01000009">
    <property type="protein sequence ID" value="CRL35415.1"/>
    <property type="molecule type" value="Genomic_DNA"/>
</dbReference>
<evidence type="ECO:0000313" key="2">
    <source>
        <dbReference type="Proteomes" id="UP000049979"/>
    </source>
</evidence>
<gene>
    <name evidence="1" type="ORF">M72_23691</name>
</gene>
<organism evidence="1 2">
    <name type="scientific">Roseburia faecis</name>
    <dbReference type="NCBI Taxonomy" id="301302"/>
    <lineage>
        <taxon>Bacteria</taxon>
        <taxon>Bacillati</taxon>
        <taxon>Bacillota</taxon>
        <taxon>Clostridia</taxon>
        <taxon>Lachnospirales</taxon>
        <taxon>Lachnospiraceae</taxon>
        <taxon>Roseburia</taxon>
    </lineage>
</organism>
<reference evidence="2" key="1">
    <citation type="submission" date="2015-05" db="EMBL/GenBank/DDBJ databases">
        <authorList>
            <consortium name="Pathogen Informatics"/>
        </authorList>
    </citation>
    <scope>NUCLEOTIDE SEQUENCE [LARGE SCALE GENOMIC DNA]</scope>
    <source>
        <strain evidence="2">M72</strain>
    </source>
</reference>
<protein>
    <submittedName>
        <fullName evidence="1">Uncharacterized protein</fullName>
    </submittedName>
</protein>
<name>A0A0M6WGC2_9FIRM</name>
<proteinExistence type="predicted"/>
<keyword evidence="2" id="KW-1185">Reference proteome</keyword>
<accession>A0A0M6WGC2</accession>
<sequence length="56" mass="6221">MISLDELNILTGEENTQISRSGATFETVYSTYSTGGKKYDIMRVYATPTSSNMFSI</sequence>